<gene>
    <name evidence="1" type="ORF">N5B56_04335</name>
</gene>
<reference evidence="1" key="1">
    <citation type="submission" date="2022-09" db="EMBL/GenBank/DDBJ databases">
        <title>Eubacterium sp. LFL-14 isolated from human feces.</title>
        <authorList>
            <person name="Liu F."/>
        </authorList>
    </citation>
    <scope>NUCLEOTIDE SEQUENCE</scope>
    <source>
        <strain evidence="1">LFL-14</strain>
    </source>
</reference>
<evidence type="ECO:0000313" key="1">
    <source>
        <dbReference type="EMBL" id="MCT7398318.1"/>
    </source>
</evidence>
<name>A0ABT2M245_9FIRM</name>
<comment type="caution">
    <text evidence="1">The sequence shown here is derived from an EMBL/GenBank/DDBJ whole genome shotgun (WGS) entry which is preliminary data.</text>
</comment>
<accession>A0ABT2M245</accession>
<dbReference type="RefSeq" id="WP_118565298.1">
    <property type="nucleotide sequence ID" value="NZ_JAODBU010000003.1"/>
</dbReference>
<dbReference type="Proteomes" id="UP001431199">
    <property type="component" value="Unassembled WGS sequence"/>
</dbReference>
<sequence>MKNYNQVYVKNSFDAAKIYCKAFGAEITRAFINKNNTAYEHRELKKGVVMCGDCLDMEKCQMVGMIISNNPDALKNLRG</sequence>
<proteinExistence type="predicted"/>
<protein>
    <submittedName>
        <fullName evidence="1">Uncharacterized protein</fullName>
    </submittedName>
</protein>
<keyword evidence="2" id="KW-1185">Reference proteome</keyword>
<evidence type="ECO:0000313" key="2">
    <source>
        <dbReference type="Proteomes" id="UP001431199"/>
    </source>
</evidence>
<organism evidence="1 2">
    <name type="scientific">Eubacterium album</name>
    <dbReference type="NCBI Taxonomy" id="2978477"/>
    <lineage>
        <taxon>Bacteria</taxon>
        <taxon>Bacillati</taxon>
        <taxon>Bacillota</taxon>
        <taxon>Clostridia</taxon>
        <taxon>Eubacteriales</taxon>
        <taxon>Eubacteriaceae</taxon>
        <taxon>Eubacterium</taxon>
    </lineage>
</organism>
<dbReference type="EMBL" id="JAODBU010000003">
    <property type="protein sequence ID" value="MCT7398318.1"/>
    <property type="molecule type" value="Genomic_DNA"/>
</dbReference>